<reference evidence="1 2" key="1">
    <citation type="journal article" date="2016" name="Int. J. Syst. Evol. Microbiol.">
        <title>Lysobacter erysipheiresistens sp. nov., an antagonist of powdery mildew, isolated from tobacco-cultivated soil.</title>
        <authorList>
            <person name="Xie B."/>
            <person name="Li T."/>
            <person name="Lin X."/>
            <person name="Wang C.J."/>
            <person name="Chen Y.J."/>
            <person name="Liu W.J."/>
            <person name="Zhao Z.W."/>
        </authorList>
    </citation>
    <scope>NUCLEOTIDE SEQUENCE [LARGE SCALE GENOMIC DNA]</scope>
    <source>
        <strain evidence="1 2">RS-LYSO-3</strain>
    </source>
</reference>
<keyword evidence="2" id="KW-1185">Reference proteome</keyword>
<dbReference type="Proteomes" id="UP001355056">
    <property type="component" value="Unassembled WGS sequence"/>
</dbReference>
<protein>
    <submittedName>
        <fullName evidence="1">5-oxoprolinase subunit PxpA</fullName>
        <ecNumber evidence="1">3.5.2.9</ecNumber>
    </submittedName>
</protein>
<dbReference type="NCBIfam" id="NF003816">
    <property type="entry name" value="PRK05406.1-5"/>
    <property type="match status" value="1"/>
</dbReference>
<dbReference type="Pfam" id="PF03746">
    <property type="entry name" value="LamB_YcsF"/>
    <property type="match status" value="1"/>
</dbReference>
<evidence type="ECO:0000313" key="1">
    <source>
        <dbReference type="EMBL" id="MEG3184503.1"/>
    </source>
</evidence>
<dbReference type="InterPro" id="IPR005501">
    <property type="entry name" value="LamB/YcsF/PxpA-like"/>
</dbReference>
<comment type="caution">
    <text evidence="1">The sequence shown here is derived from an EMBL/GenBank/DDBJ whole genome shotgun (WGS) entry which is preliminary data.</text>
</comment>
<dbReference type="GO" id="GO:0017168">
    <property type="term" value="F:5-oxoprolinase (ATP-hydrolyzing) activity"/>
    <property type="evidence" value="ECO:0007669"/>
    <property type="project" value="UniProtKB-EC"/>
</dbReference>
<organism evidence="1 2">
    <name type="scientific">Novilysobacter erysipheiresistens</name>
    <dbReference type="NCBI Taxonomy" id="1749332"/>
    <lineage>
        <taxon>Bacteria</taxon>
        <taxon>Pseudomonadati</taxon>
        <taxon>Pseudomonadota</taxon>
        <taxon>Gammaproteobacteria</taxon>
        <taxon>Lysobacterales</taxon>
        <taxon>Lysobacteraceae</taxon>
        <taxon>Novilysobacter</taxon>
    </lineage>
</organism>
<dbReference type="PANTHER" id="PTHR30292">
    <property type="entry name" value="UNCHARACTERIZED PROTEIN YBGL-RELATED"/>
    <property type="match status" value="1"/>
</dbReference>
<dbReference type="Gene3D" id="3.20.20.370">
    <property type="entry name" value="Glycoside hydrolase/deacetylase"/>
    <property type="match status" value="1"/>
</dbReference>
<keyword evidence="1" id="KW-0378">Hydrolase</keyword>
<dbReference type="PANTHER" id="PTHR30292:SF0">
    <property type="entry name" value="5-OXOPROLINASE SUBUNIT A"/>
    <property type="match status" value="1"/>
</dbReference>
<evidence type="ECO:0000313" key="2">
    <source>
        <dbReference type="Proteomes" id="UP001355056"/>
    </source>
</evidence>
<dbReference type="NCBIfam" id="NF003814">
    <property type="entry name" value="PRK05406.1-3"/>
    <property type="match status" value="1"/>
</dbReference>
<dbReference type="EMBL" id="JAXGFP010000005">
    <property type="protein sequence ID" value="MEG3184503.1"/>
    <property type="molecule type" value="Genomic_DNA"/>
</dbReference>
<accession>A0ABU7YZX6</accession>
<dbReference type="RefSeq" id="WP_332617088.1">
    <property type="nucleotide sequence ID" value="NZ_JAXGFP010000005.1"/>
</dbReference>
<dbReference type="InterPro" id="IPR011330">
    <property type="entry name" value="Glyco_hydro/deAcase_b/a-brl"/>
</dbReference>
<proteinExistence type="predicted"/>
<gene>
    <name evidence="1" type="ORF">SNE34_10830</name>
</gene>
<dbReference type="CDD" id="cd10787">
    <property type="entry name" value="LamB_YcsF_like"/>
    <property type="match status" value="1"/>
</dbReference>
<name>A0ABU7YZX6_9GAMM</name>
<dbReference type="SUPFAM" id="SSF88713">
    <property type="entry name" value="Glycoside hydrolase/deacetylase"/>
    <property type="match status" value="1"/>
</dbReference>
<sequence>MSGRRIDFNCDVGEGCGDDAAILPWVSSANIACGGHAGDDATMRATLRLCRDLGVAAGAHPGFDDPQHFGRRTLALPRDAIARLVREQLARLAAIADEEGVRLTHAKPHGALYNLAADDHATAAAIVEAIAGFDASLALYALSGSELASAGEAAGLRVAHEVFAERGYDANGRLLARGQPGAVLDSLDAAVAQARALAGPGRVRGADGNLLALRADTLCLHGDRSDAAGFARALRNALEADGIRILTIGARI</sequence>
<dbReference type="EC" id="3.5.2.9" evidence="1"/>